<comment type="caution">
    <text evidence="1">The sequence shown here is derived from an EMBL/GenBank/DDBJ whole genome shotgun (WGS) entry which is preliminary data.</text>
</comment>
<dbReference type="SMART" id="SM00367">
    <property type="entry name" value="LRR_CC"/>
    <property type="match status" value="3"/>
</dbReference>
<feature type="non-terminal residue" evidence="1">
    <location>
        <position position="1"/>
    </location>
</feature>
<reference evidence="1 2" key="1">
    <citation type="submission" date="2023-11" db="EMBL/GenBank/DDBJ databases">
        <title>Halocaridina rubra genome assembly.</title>
        <authorList>
            <person name="Smith C."/>
        </authorList>
    </citation>
    <scope>NUCLEOTIDE SEQUENCE [LARGE SCALE GENOMIC DNA]</scope>
    <source>
        <strain evidence="1">EP-1</strain>
        <tissue evidence="1">Whole</tissue>
    </source>
</reference>
<dbReference type="GO" id="GO:0019005">
    <property type="term" value="C:SCF ubiquitin ligase complex"/>
    <property type="evidence" value="ECO:0007669"/>
    <property type="project" value="TreeGrafter"/>
</dbReference>
<name>A0AAN8WLL0_HALRR</name>
<proteinExistence type="predicted"/>
<dbReference type="AlphaFoldDB" id="A0AAN8WLL0"/>
<sequence length="399" mass="44651">NLRHIALKSNSLPHQQMNKAFVSLPLLQTVDLSQTNVSDQMLGVIACYCEQIKYLNLCNSRVTDVGIISLCQGPRNCSPDTKKVTAIAKSLVRLKLHGTFVTAEGLQIALLCMSNLQELSHSALLYALGNMKDCNSLTSSFCDKNGTLLLEKKTFSLKHVMSDDFGCFVLGLLSDARLITHAVKLCPNICYLHLTDLTHVEEDSLLPLLELDSIIDLTLHFEEKEDVNFYTLIVPLLVKHGPTINTLRLRHVQKTNIAVIACLCPELQILSLESNSFYSESNPSYITPVKVEPSFQHLKVINVYNSIGGNLQEHISYQIPADNLKLLLKSPPLEDIFLICQDALIDDMLIEVANTTQLKYLKSIQFMLCNNITIKSIWALMHLRNPLSTLSLMDCQQIT</sequence>
<protein>
    <submittedName>
        <fullName evidence="1">Uncharacterized protein</fullName>
    </submittedName>
</protein>
<dbReference type="GO" id="GO:0031146">
    <property type="term" value="P:SCF-dependent proteasomal ubiquitin-dependent protein catabolic process"/>
    <property type="evidence" value="ECO:0007669"/>
    <property type="project" value="TreeGrafter"/>
</dbReference>
<dbReference type="EMBL" id="JAXCGZ010019385">
    <property type="protein sequence ID" value="KAK7066161.1"/>
    <property type="molecule type" value="Genomic_DNA"/>
</dbReference>
<dbReference type="Gene3D" id="3.80.10.10">
    <property type="entry name" value="Ribonuclease Inhibitor"/>
    <property type="match status" value="2"/>
</dbReference>
<dbReference type="InterPro" id="IPR032675">
    <property type="entry name" value="LRR_dom_sf"/>
</dbReference>
<dbReference type="Proteomes" id="UP001381693">
    <property type="component" value="Unassembled WGS sequence"/>
</dbReference>
<accession>A0AAN8WLL0</accession>
<organism evidence="1 2">
    <name type="scientific">Halocaridina rubra</name>
    <name type="common">Hawaiian red shrimp</name>
    <dbReference type="NCBI Taxonomy" id="373956"/>
    <lineage>
        <taxon>Eukaryota</taxon>
        <taxon>Metazoa</taxon>
        <taxon>Ecdysozoa</taxon>
        <taxon>Arthropoda</taxon>
        <taxon>Crustacea</taxon>
        <taxon>Multicrustacea</taxon>
        <taxon>Malacostraca</taxon>
        <taxon>Eumalacostraca</taxon>
        <taxon>Eucarida</taxon>
        <taxon>Decapoda</taxon>
        <taxon>Pleocyemata</taxon>
        <taxon>Caridea</taxon>
        <taxon>Atyoidea</taxon>
        <taxon>Atyidae</taxon>
        <taxon>Halocaridina</taxon>
    </lineage>
</organism>
<dbReference type="PANTHER" id="PTHR13318">
    <property type="entry name" value="PARTNER OF PAIRED, ISOFORM B-RELATED"/>
    <property type="match status" value="1"/>
</dbReference>
<feature type="non-terminal residue" evidence="1">
    <location>
        <position position="399"/>
    </location>
</feature>
<gene>
    <name evidence="1" type="ORF">SK128_021006</name>
</gene>
<evidence type="ECO:0000313" key="2">
    <source>
        <dbReference type="Proteomes" id="UP001381693"/>
    </source>
</evidence>
<dbReference type="InterPro" id="IPR006553">
    <property type="entry name" value="Leu-rich_rpt_Cys-con_subtyp"/>
</dbReference>
<evidence type="ECO:0000313" key="1">
    <source>
        <dbReference type="EMBL" id="KAK7066161.1"/>
    </source>
</evidence>
<keyword evidence="2" id="KW-1185">Reference proteome</keyword>
<dbReference type="SUPFAM" id="SSF52047">
    <property type="entry name" value="RNI-like"/>
    <property type="match status" value="1"/>
</dbReference>